<organism evidence="2 3">
    <name type="scientific">Apostasia shenzhenica</name>
    <dbReference type="NCBI Taxonomy" id="1088818"/>
    <lineage>
        <taxon>Eukaryota</taxon>
        <taxon>Viridiplantae</taxon>
        <taxon>Streptophyta</taxon>
        <taxon>Embryophyta</taxon>
        <taxon>Tracheophyta</taxon>
        <taxon>Spermatophyta</taxon>
        <taxon>Magnoliopsida</taxon>
        <taxon>Liliopsida</taxon>
        <taxon>Asparagales</taxon>
        <taxon>Orchidaceae</taxon>
        <taxon>Apostasioideae</taxon>
        <taxon>Apostasia</taxon>
    </lineage>
</organism>
<keyword evidence="3" id="KW-1185">Reference proteome</keyword>
<proteinExistence type="predicted"/>
<sequence>MWIPFSGEKCKELATIDLGSVDLSSSSPIQGKLQKTELGKSASEKVVTAKDSHLTLKGKTQKANAEQVKAGKKVENKDNVNDQEDEDEGDDSDDEV</sequence>
<dbReference type="AlphaFoldDB" id="A0A2I0A6W6"/>
<feature type="compositionally biased region" description="Acidic residues" evidence="1">
    <location>
        <begin position="81"/>
        <end position="96"/>
    </location>
</feature>
<gene>
    <name evidence="2" type="ORF">AXF42_Ash002653</name>
</gene>
<accession>A0A2I0A6W6</accession>
<evidence type="ECO:0000256" key="1">
    <source>
        <dbReference type="SAM" id="MobiDB-lite"/>
    </source>
</evidence>
<feature type="region of interest" description="Disordered" evidence="1">
    <location>
        <begin position="34"/>
        <end position="96"/>
    </location>
</feature>
<evidence type="ECO:0000313" key="3">
    <source>
        <dbReference type="Proteomes" id="UP000236161"/>
    </source>
</evidence>
<dbReference type="EMBL" id="KZ452013">
    <property type="protein sequence ID" value="PKA51290.1"/>
    <property type="molecule type" value="Genomic_DNA"/>
</dbReference>
<reference evidence="2 3" key="1">
    <citation type="journal article" date="2017" name="Nature">
        <title>The Apostasia genome and the evolution of orchids.</title>
        <authorList>
            <person name="Zhang G.Q."/>
            <person name="Liu K.W."/>
            <person name="Li Z."/>
            <person name="Lohaus R."/>
            <person name="Hsiao Y.Y."/>
            <person name="Niu S.C."/>
            <person name="Wang J.Y."/>
            <person name="Lin Y.C."/>
            <person name="Xu Q."/>
            <person name="Chen L.J."/>
            <person name="Yoshida K."/>
            <person name="Fujiwara S."/>
            <person name="Wang Z.W."/>
            <person name="Zhang Y.Q."/>
            <person name="Mitsuda N."/>
            <person name="Wang M."/>
            <person name="Liu G.H."/>
            <person name="Pecoraro L."/>
            <person name="Huang H.X."/>
            <person name="Xiao X.J."/>
            <person name="Lin M."/>
            <person name="Wu X.Y."/>
            <person name="Wu W.L."/>
            <person name="Chen Y.Y."/>
            <person name="Chang S.B."/>
            <person name="Sakamoto S."/>
            <person name="Ohme-Takagi M."/>
            <person name="Yagi M."/>
            <person name="Zeng S.J."/>
            <person name="Shen C.Y."/>
            <person name="Yeh C.M."/>
            <person name="Luo Y.B."/>
            <person name="Tsai W.C."/>
            <person name="Van de Peer Y."/>
            <person name="Liu Z.J."/>
        </authorList>
    </citation>
    <scope>NUCLEOTIDE SEQUENCE [LARGE SCALE GENOMIC DNA]</scope>
    <source>
        <strain evidence="3">cv. Shenzhen</strain>
        <tissue evidence="2">Stem</tissue>
    </source>
</reference>
<protein>
    <submittedName>
        <fullName evidence="2">Uncharacterized protein</fullName>
    </submittedName>
</protein>
<name>A0A2I0A6W6_9ASPA</name>
<evidence type="ECO:0000313" key="2">
    <source>
        <dbReference type="EMBL" id="PKA51290.1"/>
    </source>
</evidence>
<dbReference type="Proteomes" id="UP000236161">
    <property type="component" value="Unassembled WGS sequence"/>
</dbReference>